<organism evidence="2 3">
    <name type="scientific">Canavalia gladiata</name>
    <name type="common">Sword bean</name>
    <name type="synonym">Dolichos gladiatus</name>
    <dbReference type="NCBI Taxonomy" id="3824"/>
    <lineage>
        <taxon>Eukaryota</taxon>
        <taxon>Viridiplantae</taxon>
        <taxon>Streptophyta</taxon>
        <taxon>Embryophyta</taxon>
        <taxon>Tracheophyta</taxon>
        <taxon>Spermatophyta</taxon>
        <taxon>Magnoliopsida</taxon>
        <taxon>eudicotyledons</taxon>
        <taxon>Gunneridae</taxon>
        <taxon>Pentapetalae</taxon>
        <taxon>rosids</taxon>
        <taxon>fabids</taxon>
        <taxon>Fabales</taxon>
        <taxon>Fabaceae</taxon>
        <taxon>Papilionoideae</taxon>
        <taxon>50 kb inversion clade</taxon>
        <taxon>NPAAA clade</taxon>
        <taxon>indigoferoid/millettioid clade</taxon>
        <taxon>Phaseoleae</taxon>
        <taxon>Canavalia</taxon>
    </lineage>
</organism>
<dbReference type="InterPro" id="IPR000916">
    <property type="entry name" value="Bet_v_I/MLP"/>
</dbReference>
<dbReference type="SUPFAM" id="SSF55961">
    <property type="entry name" value="Bet v1-like"/>
    <property type="match status" value="1"/>
</dbReference>
<evidence type="ECO:0000259" key="1">
    <source>
        <dbReference type="SMART" id="SM01037"/>
    </source>
</evidence>
<dbReference type="AlphaFoldDB" id="A0AAN9KW85"/>
<dbReference type="InterPro" id="IPR023393">
    <property type="entry name" value="START-like_dom_sf"/>
</dbReference>
<name>A0AAN9KW85_CANGL</name>
<protein>
    <recommendedName>
        <fullName evidence="1">Bet v I/Major latex protein domain-containing protein</fullName>
    </recommendedName>
</protein>
<dbReference type="Proteomes" id="UP001367508">
    <property type="component" value="Unassembled WGS sequence"/>
</dbReference>
<dbReference type="Gene3D" id="3.30.530.20">
    <property type="match status" value="1"/>
</dbReference>
<accession>A0AAN9KW85</accession>
<dbReference type="CDD" id="cd07816">
    <property type="entry name" value="Bet_v1-like"/>
    <property type="match status" value="1"/>
</dbReference>
<keyword evidence="3" id="KW-1185">Reference proteome</keyword>
<evidence type="ECO:0000313" key="2">
    <source>
        <dbReference type="EMBL" id="KAK7323572.1"/>
    </source>
</evidence>
<dbReference type="InterPro" id="IPR051761">
    <property type="entry name" value="MLP-like_ligand-binding"/>
</dbReference>
<dbReference type="Pfam" id="PF00407">
    <property type="entry name" value="Bet_v_1"/>
    <property type="match status" value="1"/>
</dbReference>
<proteinExistence type="predicted"/>
<evidence type="ECO:0000313" key="3">
    <source>
        <dbReference type="Proteomes" id="UP001367508"/>
    </source>
</evidence>
<gene>
    <name evidence="2" type="ORF">VNO77_27049</name>
</gene>
<feature type="domain" description="Bet v I/Major latex protein" evidence="1">
    <location>
        <begin position="4"/>
        <end position="153"/>
    </location>
</feature>
<dbReference type="EMBL" id="JAYMYQ010000006">
    <property type="protein sequence ID" value="KAK7323572.1"/>
    <property type="molecule type" value="Genomic_DNA"/>
</dbReference>
<dbReference type="GO" id="GO:0006952">
    <property type="term" value="P:defense response"/>
    <property type="evidence" value="ECO:0007669"/>
    <property type="project" value="InterPro"/>
</dbReference>
<sequence>MAYSQLQKVETSMHIKSSAKQFYDLFCNRTHHISNMCPDIIQDVKIHQGEWGNEGSIIYWNYIYEGKTFVVKHVIEGVDRKNNIITFKAIDGGPLGYYKSFKVTLQVTPKKKGCEVHWMLEYEKQSDNIPDPHYDLHLAGVITKDIDAYLTKDQK</sequence>
<comment type="caution">
    <text evidence="2">The sequence shown here is derived from an EMBL/GenBank/DDBJ whole genome shotgun (WGS) entry which is preliminary data.</text>
</comment>
<dbReference type="PANTHER" id="PTHR31907">
    <property type="entry name" value="MLP-LIKE PROTEIN 423"/>
    <property type="match status" value="1"/>
</dbReference>
<dbReference type="SMART" id="SM01037">
    <property type="entry name" value="Bet_v_1"/>
    <property type="match status" value="1"/>
</dbReference>
<reference evidence="2 3" key="1">
    <citation type="submission" date="2024-01" db="EMBL/GenBank/DDBJ databases">
        <title>The genomes of 5 underutilized Papilionoideae crops provide insights into root nodulation and disease resistanc.</title>
        <authorList>
            <person name="Jiang F."/>
        </authorList>
    </citation>
    <scope>NUCLEOTIDE SEQUENCE [LARGE SCALE GENOMIC DNA]</scope>
    <source>
        <strain evidence="2">LVBAO_FW01</strain>
        <tissue evidence="2">Leaves</tissue>
    </source>
</reference>